<reference evidence="10" key="1">
    <citation type="submission" date="2021-11" db="EMBL/GenBank/DDBJ databases">
        <authorList>
            <consortium name="Genoscope - CEA"/>
            <person name="William W."/>
        </authorList>
    </citation>
    <scope>NUCLEOTIDE SEQUENCE</scope>
</reference>
<dbReference type="GO" id="GO:0001671">
    <property type="term" value="F:ATPase activator activity"/>
    <property type="evidence" value="ECO:0007669"/>
    <property type="project" value="TreeGrafter"/>
</dbReference>
<dbReference type="GO" id="GO:0001405">
    <property type="term" value="C:PAM complex, Tim23 associated import motor"/>
    <property type="evidence" value="ECO:0007669"/>
    <property type="project" value="TreeGrafter"/>
</dbReference>
<dbReference type="PANTHER" id="PTHR12763">
    <property type="match status" value="1"/>
</dbReference>
<evidence type="ECO:0000256" key="1">
    <source>
        <dbReference type="ARBA" id="ARBA00004434"/>
    </source>
</evidence>
<dbReference type="InterPro" id="IPR001623">
    <property type="entry name" value="DnaJ_domain"/>
</dbReference>
<dbReference type="Gene3D" id="1.10.287.110">
    <property type="entry name" value="DnaJ domain"/>
    <property type="match status" value="1"/>
</dbReference>
<evidence type="ECO:0000313" key="10">
    <source>
        <dbReference type="EMBL" id="CAH0375187.1"/>
    </source>
</evidence>
<feature type="region of interest" description="Disordered" evidence="8">
    <location>
        <begin position="7"/>
        <end position="41"/>
    </location>
</feature>
<feature type="region of interest" description="Disordered" evidence="8">
    <location>
        <begin position="75"/>
        <end position="106"/>
    </location>
</feature>
<comment type="similarity">
    <text evidence="7">Belongs to the TIM14 family.</text>
</comment>
<dbReference type="AlphaFoldDB" id="A0A8J2WZY1"/>
<organism evidence="10 11">
    <name type="scientific">Pelagomonas calceolata</name>
    <dbReference type="NCBI Taxonomy" id="35677"/>
    <lineage>
        <taxon>Eukaryota</taxon>
        <taxon>Sar</taxon>
        <taxon>Stramenopiles</taxon>
        <taxon>Ochrophyta</taxon>
        <taxon>Pelagophyceae</taxon>
        <taxon>Pelagomonadales</taxon>
        <taxon>Pelagomonadaceae</taxon>
        <taxon>Pelagomonas</taxon>
    </lineage>
</organism>
<keyword evidence="5" id="KW-0496">Mitochondrion</keyword>
<protein>
    <recommendedName>
        <fullName evidence="9">J domain-containing protein</fullName>
    </recommendedName>
</protein>
<dbReference type="CDD" id="cd06257">
    <property type="entry name" value="DnaJ"/>
    <property type="match status" value="1"/>
</dbReference>
<keyword evidence="11" id="KW-1185">Reference proteome</keyword>
<comment type="caution">
    <text evidence="10">The sequence shown here is derived from an EMBL/GenBank/DDBJ whole genome shotgun (WGS) entry which is preliminary data.</text>
</comment>
<keyword evidence="3" id="KW-0999">Mitochondrion inner membrane</keyword>
<evidence type="ECO:0000256" key="6">
    <source>
        <dbReference type="ARBA" id="ARBA00023136"/>
    </source>
</evidence>
<dbReference type="PROSITE" id="PS50076">
    <property type="entry name" value="DNAJ_2"/>
    <property type="match status" value="1"/>
</dbReference>
<dbReference type="InterPro" id="IPR036869">
    <property type="entry name" value="J_dom_sf"/>
</dbReference>
<evidence type="ECO:0000256" key="5">
    <source>
        <dbReference type="ARBA" id="ARBA00023128"/>
    </source>
</evidence>
<dbReference type="GO" id="GO:0030150">
    <property type="term" value="P:protein import into mitochondrial matrix"/>
    <property type="evidence" value="ECO:0007669"/>
    <property type="project" value="TreeGrafter"/>
</dbReference>
<evidence type="ECO:0000256" key="2">
    <source>
        <dbReference type="ARBA" id="ARBA00022692"/>
    </source>
</evidence>
<keyword evidence="6" id="KW-0472">Membrane</keyword>
<dbReference type="PANTHER" id="PTHR12763:SF28">
    <property type="entry name" value="GEO10507P1-RELATED"/>
    <property type="match status" value="1"/>
</dbReference>
<keyword evidence="4" id="KW-1133">Transmembrane helix</keyword>
<comment type="subcellular location">
    <subcellularLocation>
        <location evidence="1">Mitochondrion inner membrane</location>
        <topology evidence="1">Single-pass membrane protein</topology>
    </subcellularLocation>
</comment>
<dbReference type="SUPFAM" id="SSF46565">
    <property type="entry name" value="Chaperone J-domain"/>
    <property type="match status" value="1"/>
</dbReference>
<dbReference type="OrthoDB" id="240298at2759"/>
<accession>A0A8J2WZY1</accession>
<evidence type="ECO:0000256" key="7">
    <source>
        <dbReference type="ARBA" id="ARBA00038105"/>
    </source>
</evidence>
<proteinExistence type="inferred from homology"/>
<feature type="compositionally biased region" description="Basic and acidic residues" evidence="8">
    <location>
        <begin position="75"/>
        <end position="101"/>
    </location>
</feature>
<feature type="compositionally biased region" description="Low complexity" evidence="8">
    <location>
        <begin position="11"/>
        <end position="26"/>
    </location>
</feature>
<keyword evidence="2" id="KW-0812">Transmembrane</keyword>
<dbReference type="EMBL" id="CAKKNE010000004">
    <property type="protein sequence ID" value="CAH0375187.1"/>
    <property type="molecule type" value="Genomic_DNA"/>
</dbReference>
<dbReference type="FunFam" id="1.10.287.110:FF:000001">
    <property type="entry name" value="Import inner membrane translocase subunit tim14"/>
    <property type="match status" value="1"/>
</dbReference>
<name>A0A8J2WZY1_9STRA</name>
<gene>
    <name evidence="10" type="ORF">PECAL_4P25130</name>
</gene>
<dbReference type="Proteomes" id="UP000789595">
    <property type="component" value="Unassembled WGS sequence"/>
</dbReference>
<dbReference type="SMART" id="SM00271">
    <property type="entry name" value="DnaJ"/>
    <property type="match status" value="1"/>
</dbReference>
<feature type="domain" description="J" evidence="9">
    <location>
        <begin position="128"/>
        <end position="181"/>
    </location>
</feature>
<evidence type="ECO:0000259" key="9">
    <source>
        <dbReference type="PROSITE" id="PS50076"/>
    </source>
</evidence>
<sequence length="183" mass="19755">MSSLLLRTARRAAGPHALARAAGPRATLRRRPLPTPPTRHDSTTALVVAGIAVGAGGIAYKAAVHLSGQAEESLKAAREAAQKAAEERKQNPEPKKKDGEKSSFATWFDSAGRRHYEGPFESPMTRREAALILGVRETATAKRIKDAHRRMTRINHPDLGGSAFLTAKVNEAKEMLMKGKGDD</sequence>
<evidence type="ECO:0000256" key="8">
    <source>
        <dbReference type="SAM" id="MobiDB-lite"/>
    </source>
</evidence>
<evidence type="ECO:0000256" key="3">
    <source>
        <dbReference type="ARBA" id="ARBA00022792"/>
    </source>
</evidence>
<evidence type="ECO:0000313" key="11">
    <source>
        <dbReference type="Proteomes" id="UP000789595"/>
    </source>
</evidence>
<evidence type="ECO:0000256" key="4">
    <source>
        <dbReference type="ARBA" id="ARBA00022989"/>
    </source>
</evidence>